<organism evidence="2 3">
    <name type="scientific">Hymenobacter coccineus</name>
    <dbReference type="NCBI Taxonomy" id="1908235"/>
    <lineage>
        <taxon>Bacteria</taxon>
        <taxon>Pseudomonadati</taxon>
        <taxon>Bacteroidota</taxon>
        <taxon>Cytophagia</taxon>
        <taxon>Cytophagales</taxon>
        <taxon>Hymenobacteraceae</taxon>
        <taxon>Hymenobacter</taxon>
    </lineage>
</organism>
<reference evidence="2 3" key="1">
    <citation type="submission" date="2016-08" db="EMBL/GenBank/DDBJ databases">
        <title>Hymenobacter coccineus sp. nov., Hymenobacter lapidarius sp. nov. and Hymenobacter glacialis sp. nov., isolated from Antarctic soil.</title>
        <authorList>
            <person name="Sedlacek I."/>
            <person name="Kralova S."/>
            <person name="Kyrova K."/>
            <person name="Maslanova I."/>
            <person name="Stankova E."/>
            <person name="Vrbovska V."/>
            <person name="Nemec M."/>
            <person name="Bartak M."/>
            <person name="Svec P."/>
            <person name="Busse H.-J."/>
            <person name="Pantucek R."/>
        </authorList>
    </citation>
    <scope>NUCLEOTIDE SEQUENCE [LARGE SCALE GENOMIC DNA]</scope>
    <source>
        <strain evidence="2 3">CCM 8649</strain>
    </source>
</reference>
<evidence type="ECO:0000313" key="3">
    <source>
        <dbReference type="Proteomes" id="UP000177506"/>
    </source>
</evidence>
<evidence type="ECO:0000256" key="1">
    <source>
        <dbReference type="SAM" id="Coils"/>
    </source>
</evidence>
<gene>
    <name evidence="2" type="ORF">BEN49_13645</name>
</gene>
<comment type="caution">
    <text evidence="2">The sequence shown here is derived from an EMBL/GenBank/DDBJ whole genome shotgun (WGS) entry which is preliminary data.</text>
</comment>
<accession>A0A1G1SV62</accession>
<dbReference type="RefSeq" id="WP_070746509.1">
    <property type="nucleotide sequence ID" value="NZ_MDZA01000429.1"/>
</dbReference>
<keyword evidence="1" id="KW-0175">Coiled coil</keyword>
<sequence length="100" mass="11148">MPDHSNSSGPPLTRKKYTPAFKTECVRQVAAGARQTDVARAQGLSPALLGRWQRQALAEAVPSSTEREEIKRLRAELKRVEQERDILKKVVTIFAQPPPS</sequence>
<dbReference type="AlphaFoldDB" id="A0A1G1SV62"/>
<dbReference type="Proteomes" id="UP000177506">
    <property type="component" value="Unassembled WGS sequence"/>
</dbReference>
<dbReference type="GO" id="GO:0004803">
    <property type="term" value="F:transposase activity"/>
    <property type="evidence" value="ECO:0007669"/>
    <property type="project" value="InterPro"/>
</dbReference>
<protein>
    <recommendedName>
        <fullName evidence="4">Transposase</fullName>
    </recommendedName>
</protein>
<name>A0A1G1SV62_9BACT</name>
<dbReference type="InterPro" id="IPR002514">
    <property type="entry name" value="Transposase_8"/>
</dbReference>
<dbReference type="EMBL" id="MDZA01000429">
    <property type="protein sequence ID" value="OGX82508.1"/>
    <property type="molecule type" value="Genomic_DNA"/>
</dbReference>
<dbReference type="GO" id="GO:0003677">
    <property type="term" value="F:DNA binding"/>
    <property type="evidence" value="ECO:0007669"/>
    <property type="project" value="InterPro"/>
</dbReference>
<evidence type="ECO:0000313" key="2">
    <source>
        <dbReference type="EMBL" id="OGX82508.1"/>
    </source>
</evidence>
<keyword evidence="3" id="KW-1185">Reference proteome</keyword>
<dbReference type="OrthoDB" id="884299at2"/>
<dbReference type="GO" id="GO:0006313">
    <property type="term" value="P:DNA transposition"/>
    <property type="evidence" value="ECO:0007669"/>
    <property type="project" value="InterPro"/>
</dbReference>
<dbReference type="Pfam" id="PF01527">
    <property type="entry name" value="HTH_Tnp_1"/>
    <property type="match status" value="1"/>
</dbReference>
<dbReference type="InterPro" id="IPR009057">
    <property type="entry name" value="Homeodomain-like_sf"/>
</dbReference>
<feature type="coiled-coil region" evidence="1">
    <location>
        <begin position="63"/>
        <end position="90"/>
    </location>
</feature>
<evidence type="ECO:0008006" key="4">
    <source>
        <dbReference type="Google" id="ProtNLM"/>
    </source>
</evidence>
<proteinExistence type="predicted"/>
<dbReference type="SUPFAM" id="SSF46689">
    <property type="entry name" value="Homeodomain-like"/>
    <property type="match status" value="1"/>
</dbReference>